<sequence length="136" mass="15632">MPPPLTSPLSLMATLPQPPSLASNDCLDSGTAKPHAITIFVLEFWILDIGNNLLIDPNRAFITDLFDGDQRKCCIHLLHRHRPRPWLHCRIVLKPPPLLPLHLNTVNEDPILRFSEEKNDKAMSFFRFFRGEEENE</sequence>
<accession>A0ACC0GCJ8</accession>
<proteinExistence type="predicted"/>
<keyword evidence="2" id="KW-1185">Reference proteome</keyword>
<comment type="caution">
    <text evidence="1">The sequence shown here is derived from an EMBL/GenBank/DDBJ whole genome shotgun (WGS) entry which is preliminary data.</text>
</comment>
<organism evidence="1 2">
    <name type="scientific">Camellia lanceoleosa</name>
    <dbReference type="NCBI Taxonomy" id="1840588"/>
    <lineage>
        <taxon>Eukaryota</taxon>
        <taxon>Viridiplantae</taxon>
        <taxon>Streptophyta</taxon>
        <taxon>Embryophyta</taxon>
        <taxon>Tracheophyta</taxon>
        <taxon>Spermatophyta</taxon>
        <taxon>Magnoliopsida</taxon>
        <taxon>eudicotyledons</taxon>
        <taxon>Gunneridae</taxon>
        <taxon>Pentapetalae</taxon>
        <taxon>asterids</taxon>
        <taxon>Ericales</taxon>
        <taxon>Theaceae</taxon>
        <taxon>Camellia</taxon>
    </lineage>
</organism>
<evidence type="ECO:0000313" key="2">
    <source>
        <dbReference type="Proteomes" id="UP001060215"/>
    </source>
</evidence>
<protein>
    <submittedName>
        <fullName evidence="1">Sucrose transport protein SUC4</fullName>
    </submittedName>
</protein>
<dbReference type="Proteomes" id="UP001060215">
    <property type="component" value="Chromosome 10"/>
</dbReference>
<name>A0ACC0GCJ8_9ERIC</name>
<evidence type="ECO:0000313" key="1">
    <source>
        <dbReference type="EMBL" id="KAI7998679.1"/>
    </source>
</evidence>
<reference evidence="1 2" key="1">
    <citation type="journal article" date="2022" name="Plant J.">
        <title>Chromosome-level genome of Camellia lanceoleosa provides a valuable resource for understanding genome evolution and self-incompatibility.</title>
        <authorList>
            <person name="Gong W."/>
            <person name="Xiao S."/>
            <person name="Wang L."/>
            <person name="Liao Z."/>
            <person name="Chang Y."/>
            <person name="Mo W."/>
            <person name="Hu G."/>
            <person name="Li W."/>
            <person name="Zhao G."/>
            <person name="Zhu H."/>
            <person name="Hu X."/>
            <person name="Ji K."/>
            <person name="Xiang X."/>
            <person name="Song Q."/>
            <person name="Yuan D."/>
            <person name="Jin S."/>
            <person name="Zhang L."/>
        </authorList>
    </citation>
    <scope>NUCLEOTIDE SEQUENCE [LARGE SCALE GENOMIC DNA]</scope>
    <source>
        <strain evidence="1">SQ_2022a</strain>
    </source>
</reference>
<gene>
    <name evidence="1" type="ORF">LOK49_LG10G01018</name>
</gene>
<dbReference type="EMBL" id="CM045767">
    <property type="protein sequence ID" value="KAI7998679.1"/>
    <property type="molecule type" value="Genomic_DNA"/>
</dbReference>